<dbReference type="CDD" id="cd09917">
    <property type="entry name" value="F-box_SF"/>
    <property type="match status" value="1"/>
</dbReference>
<dbReference type="GeneID" id="54463418"/>
<evidence type="ECO:0000313" key="3">
    <source>
        <dbReference type="Proteomes" id="UP000504636"/>
    </source>
</evidence>
<gene>
    <name evidence="2 4" type="ORF">BDZ99DRAFT_482797</name>
</gene>
<organism evidence="2">
    <name type="scientific">Mytilinidion resinicola</name>
    <dbReference type="NCBI Taxonomy" id="574789"/>
    <lineage>
        <taxon>Eukaryota</taxon>
        <taxon>Fungi</taxon>
        <taxon>Dikarya</taxon>
        <taxon>Ascomycota</taxon>
        <taxon>Pezizomycotina</taxon>
        <taxon>Dothideomycetes</taxon>
        <taxon>Pleosporomycetidae</taxon>
        <taxon>Mytilinidiales</taxon>
        <taxon>Mytilinidiaceae</taxon>
        <taxon>Mytilinidion</taxon>
    </lineage>
</organism>
<reference evidence="2 4" key="1">
    <citation type="journal article" date="2020" name="Stud. Mycol.">
        <title>101 Dothideomycetes genomes: a test case for predicting lifestyles and emergence of pathogens.</title>
        <authorList>
            <person name="Haridas S."/>
            <person name="Albert R."/>
            <person name="Binder M."/>
            <person name="Bloem J."/>
            <person name="Labutti K."/>
            <person name="Salamov A."/>
            <person name="Andreopoulos B."/>
            <person name="Baker S."/>
            <person name="Barry K."/>
            <person name="Bills G."/>
            <person name="Bluhm B."/>
            <person name="Cannon C."/>
            <person name="Castanera R."/>
            <person name="Culley D."/>
            <person name="Daum C."/>
            <person name="Ezra D."/>
            <person name="Gonzalez J."/>
            <person name="Henrissat B."/>
            <person name="Kuo A."/>
            <person name="Liang C."/>
            <person name="Lipzen A."/>
            <person name="Lutzoni F."/>
            <person name="Magnuson J."/>
            <person name="Mondo S."/>
            <person name="Nolan M."/>
            <person name="Ohm R."/>
            <person name="Pangilinan J."/>
            <person name="Park H.-J."/>
            <person name="Ramirez L."/>
            <person name="Alfaro M."/>
            <person name="Sun H."/>
            <person name="Tritt A."/>
            <person name="Yoshinaga Y."/>
            <person name="Zwiers L.-H."/>
            <person name="Turgeon B."/>
            <person name="Goodwin S."/>
            <person name="Spatafora J."/>
            <person name="Crous P."/>
            <person name="Grigoriev I."/>
        </authorList>
    </citation>
    <scope>NUCLEOTIDE SEQUENCE</scope>
    <source>
        <strain evidence="2 4">CBS 304.34</strain>
    </source>
</reference>
<dbReference type="RefSeq" id="XP_033569639.1">
    <property type="nucleotide sequence ID" value="XM_033722525.1"/>
</dbReference>
<proteinExistence type="predicted"/>
<dbReference type="PROSITE" id="PS50181">
    <property type="entry name" value="FBOX"/>
    <property type="match status" value="1"/>
</dbReference>
<dbReference type="InterPro" id="IPR036047">
    <property type="entry name" value="F-box-like_dom_sf"/>
</dbReference>
<dbReference type="AlphaFoldDB" id="A0A6A6Y377"/>
<dbReference type="InterPro" id="IPR001810">
    <property type="entry name" value="F-box_dom"/>
</dbReference>
<evidence type="ECO:0000259" key="1">
    <source>
        <dbReference type="PROSITE" id="PS50181"/>
    </source>
</evidence>
<dbReference type="Proteomes" id="UP000504636">
    <property type="component" value="Unplaced"/>
</dbReference>
<feature type="domain" description="F-box" evidence="1">
    <location>
        <begin position="40"/>
        <end position="86"/>
    </location>
</feature>
<accession>A0A6A6Y377</accession>
<name>A0A6A6Y377_9PEZI</name>
<dbReference type="EMBL" id="MU003722">
    <property type="protein sequence ID" value="KAF2802675.1"/>
    <property type="molecule type" value="Genomic_DNA"/>
</dbReference>
<keyword evidence="3" id="KW-1185">Reference proteome</keyword>
<reference evidence="4" key="2">
    <citation type="submission" date="2020-04" db="EMBL/GenBank/DDBJ databases">
        <authorList>
            <consortium name="NCBI Genome Project"/>
        </authorList>
    </citation>
    <scope>NUCLEOTIDE SEQUENCE</scope>
    <source>
        <strain evidence="4">CBS 304.34</strain>
    </source>
</reference>
<dbReference type="Pfam" id="PF12937">
    <property type="entry name" value="F-box-like"/>
    <property type="match status" value="1"/>
</dbReference>
<dbReference type="Gene3D" id="1.20.1280.50">
    <property type="match status" value="1"/>
</dbReference>
<dbReference type="SUPFAM" id="SSF81383">
    <property type="entry name" value="F-box domain"/>
    <property type="match status" value="1"/>
</dbReference>
<dbReference type="OrthoDB" id="2504266at2759"/>
<protein>
    <recommendedName>
        <fullName evidence="1">F-box domain-containing protein</fullName>
    </recommendedName>
</protein>
<evidence type="ECO:0000313" key="2">
    <source>
        <dbReference type="EMBL" id="KAF2802675.1"/>
    </source>
</evidence>
<evidence type="ECO:0000313" key="4">
    <source>
        <dbReference type="RefSeq" id="XP_033569639.1"/>
    </source>
</evidence>
<reference evidence="4" key="3">
    <citation type="submission" date="2025-04" db="UniProtKB">
        <authorList>
            <consortium name="RefSeq"/>
        </authorList>
    </citation>
    <scope>IDENTIFICATION</scope>
    <source>
        <strain evidence="4">CBS 304.34</strain>
    </source>
</reference>
<sequence length="263" mass="29819">MAGDIVRYTPAQLHHLRDSPLVQRPDGLPSIEQWMEPQPPQMLVDIPRELLFRIAEFLDCGQRLALASVCQYFNYLFERPELYDTLRKLRCGKISKDGQEIANLLSTSRSFLLEVEFRRHGPGASTELLLRHGADFNQVPCGLPRLIQDTLREAGHIQHTLFLLEHGVDPEEVCKLLEDMYCGSRAATNMQLLRHHGAVFDLPAKLPKVSAETRCKLGYMYHNLCELSADPSLVIVLFNKLYRGSGDGTELPRADLRAGRSKE</sequence>